<dbReference type="PANTHER" id="PTHR35836">
    <property type="entry name" value="VCBS REPEAT-CONTAINING PROTEIN"/>
    <property type="match status" value="1"/>
</dbReference>
<protein>
    <submittedName>
        <fullName evidence="1">Uncharacterized protein</fullName>
    </submittedName>
</protein>
<keyword evidence="2" id="KW-1185">Reference proteome</keyword>
<comment type="caution">
    <text evidence="1">The sequence shown here is derived from an EMBL/GenBank/DDBJ whole genome shotgun (WGS) entry which is preliminary data.</text>
</comment>
<dbReference type="Proteomes" id="UP000708208">
    <property type="component" value="Unassembled WGS sequence"/>
</dbReference>
<gene>
    <name evidence="1" type="ORF">AFUS01_LOCUS20982</name>
</gene>
<evidence type="ECO:0000313" key="1">
    <source>
        <dbReference type="EMBL" id="CAG7732463.1"/>
    </source>
</evidence>
<organism evidence="1 2">
    <name type="scientific">Allacma fusca</name>
    <dbReference type="NCBI Taxonomy" id="39272"/>
    <lineage>
        <taxon>Eukaryota</taxon>
        <taxon>Metazoa</taxon>
        <taxon>Ecdysozoa</taxon>
        <taxon>Arthropoda</taxon>
        <taxon>Hexapoda</taxon>
        <taxon>Collembola</taxon>
        <taxon>Symphypleona</taxon>
        <taxon>Sminthuridae</taxon>
        <taxon>Allacma</taxon>
    </lineage>
</organism>
<name>A0A8J2KA67_9HEXA</name>
<sequence>TDPKYFLKGPGKYLNNLTLFKDAISVLDETAYWPNDPDFVDVSYLMCITQVFNYDAVAWPSGFLIPGKTAGQLEIYNLGDLKTGGVNIASNDKEDWFYHRSVWVDVNLDGHIDAITARFKIPSQQSPTRSELIWLENPGGTLRAGWDQHVLVADGPDVHFRKLMISNDQNQTFDCILATEFWNKELILYCIEDGETSSWSNSTVGSLQSSLFTISKF</sequence>
<dbReference type="AlphaFoldDB" id="A0A8J2KA67"/>
<reference evidence="1" key="1">
    <citation type="submission" date="2021-06" db="EMBL/GenBank/DDBJ databases">
        <authorList>
            <person name="Hodson N. C."/>
            <person name="Mongue J. A."/>
            <person name="Jaron S. K."/>
        </authorList>
    </citation>
    <scope>NUCLEOTIDE SEQUENCE</scope>
</reference>
<dbReference type="EMBL" id="CAJVCH010232025">
    <property type="protein sequence ID" value="CAG7732463.1"/>
    <property type="molecule type" value="Genomic_DNA"/>
</dbReference>
<feature type="non-terminal residue" evidence="1">
    <location>
        <position position="1"/>
    </location>
</feature>
<dbReference type="PANTHER" id="PTHR35836:SF1">
    <property type="entry name" value="VCBS REPEAT-CONTAINING PROTEIN"/>
    <property type="match status" value="1"/>
</dbReference>
<evidence type="ECO:0000313" key="2">
    <source>
        <dbReference type="Proteomes" id="UP000708208"/>
    </source>
</evidence>
<proteinExistence type="predicted"/>
<dbReference type="OrthoDB" id="10022113at2759"/>
<accession>A0A8J2KA67</accession>